<dbReference type="Gene3D" id="2.40.10.220">
    <property type="entry name" value="predicted glycosyltransferase like domains"/>
    <property type="match status" value="1"/>
</dbReference>
<evidence type="ECO:0000313" key="4">
    <source>
        <dbReference type="Proteomes" id="UP001419910"/>
    </source>
</evidence>
<dbReference type="InterPro" id="IPR009875">
    <property type="entry name" value="PilZ_domain"/>
</dbReference>
<feature type="domain" description="PilZ" evidence="2">
    <location>
        <begin position="17"/>
        <end position="105"/>
    </location>
</feature>
<dbReference type="EMBL" id="JBDIME010000001">
    <property type="protein sequence ID" value="MEN2788211.1"/>
    <property type="molecule type" value="Genomic_DNA"/>
</dbReference>
<comment type="caution">
    <text evidence="3">The sequence shown here is derived from an EMBL/GenBank/DDBJ whole genome shotgun (WGS) entry which is preliminary data.</text>
</comment>
<sequence>MASRASQYRAVQAASLDRRAEPRHPVHITRATARAHRAKASAAVLCEISTYGCRVVSPTKHPPGERLWLRLNDGLPLAATVIWCADGRIGCRFDEPLPRELMRKLIIAELA</sequence>
<name>A0ABU9XXC9_9SPHN</name>
<dbReference type="SUPFAM" id="SSF141371">
    <property type="entry name" value="PilZ domain-like"/>
    <property type="match status" value="1"/>
</dbReference>
<accession>A0ABU9XXC9</accession>
<evidence type="ECO:0000259" key="2">
    <source>
        <dbReference type="Pfam" id="PF07238"/>
    </source>
</evidence>
<keyword evidence="4" id="KW-1185">Reference proteome</keyword>
<evidence type="ECO:0000256" key="1">
    <source>
        <dbReference type="SAM" id="MobiDB-lite"/>
    </source>
</evidence>
<organism evidence="3 4">
    <name type="scientific">Sphingomonas oligophenolica</name>
    <dbReference type="NCBI Taxonomy" id="301154"/>
    <lineage>
        <taxon>Bacteria</taxon>
        <taxon>Pseudomonadati</taxon>
        <taxon>Pseudomonadota</taxon>
        <taxon>Alphaproteobacteria</taxon>
        <taxon>Sphingomonadales</taxon>
        <taxon>Sphingomonadaceae</taxon>
        <taxon>Sphingomonas</taxon>
    </lineage>
</organism>
<feature type="region of interest" description="Disordered" evidence="1">
    <location>
        <begin position="1"/>
        <end position="23"/>
    </location>
</feature>
<evidence type="ECO:0000313" key="3">
    <source>
        <dbReference type="EMBL" id="MEN2788211.1"/>
    </source>
</evidence>
<dbReference type="RefSeq" id="WP_343887780.1">
    <property type="nucleotide sequence ID" value="NZ_BAAAEH010000005.1"/>
</dbReference>
<dbReference type="Proteomes" id="UP001419910">
    <property type="component" value="Unassembled WGS sequence"/>
</dbReference>
<gene>
    <name evidence="3" type="ORF">ABC974_01095</name>
</gene>
<reference evidence="3 4" key="1">
    <citation type="submission" date="2024-05" db="EMBL/GenBank/DDBJ databases">
        <authorList>
            <person name="Liu Q."/>
            <person name="Xin Y.-H."/>
        </authorList>
    </citation>
    <scope>NUCLEOTIDE SEQUENCE [LARGE SCALE GENOMIC DNA]</scope>
    <source>
        <strain evidence="3 4">CGMCC 1.10181</strain>
    </source>
</reference>
<proteinExistence type="predicted"/>
<dbReference type="Pfam" id="PF07238">
    <property type="entry name" value="PilZ"/>
    <property type="match status" value="1"/>
</dbReference>
<protein>
    <submittedName>
        <fullName evidence="3">PilZ domain-containing protein</fullName>
    </submittedName>
</protein>